<dbReference type="GO" id="GO:0015344">
    <property type="term" value="F:siderophore uptake transmembrane transporter activity"/>
    <property type="evidence" value="ECO:0007669"/>
    <property type="project" value="TreeGrafter"/>
</dbReference>
<dbReference type="InterPro" id="IPR012910">
    <property type="entry name" value="Plug_dom"/>
</dbReference>
<evidence type="ECO:0000259" key="8">
    <source>
        <dbReference type="Pfam" id="PF25183"/>
    </source>
</evidence>
<dbReference type="InterPro" id="IPR037066">
    <property type="entry name" value="Plug_dom_sf"/>
</dbReference>
<evidence type="ECO:0000256" key="3">
    <source>
        <dbReference type="ARBA" id="ARBA00022452"/>
    </source>
</evidence>
<dbReference type="SUPFAM" id="SSF49452">
    <property type="entry name" value="Starch-binding domain-like"/>
    <property type="match status" value="1"/>
</dbReference>
<feature type="domain" description="TonB-dependent transporter Oar-like beta-barrel" evidence="8">
    <location>
        <begin position="222"/>
        <end position="311"/>
    </location>
</feature>
<organism evidence="9 10">
    <name type="scientific">Filimonas zeae</name>
    <dbReference type="NCBI Taxonomy" id="1737353"/>
    <lineage>
        <taxon>Bacteria</taxon>
        <taxon>Pseudomonadati</taxon>
        <taxon>Bacteroidota</taxon>
        <taxon>Chitinophagia</taxon>
        <taxon>Chitinophagales</taxon>
        <taxon>Chitinophagaceae</taxon>
        <taxon>Filimonas</taxon>
    </lineage>
</organism>
<keyword evidence="6" id="KW-0998">Cell outer membrane</keyword>
<feature type="domain" description="TonB-dependent transporter Oar-like beta-barrel" evidence="8">
    <location>
        <begin position="327"/>
        <end position="1000"/>
    </location>
</feature>
<dbReference type="Pfam" id="PF07715">
    <property type="entry name" value="Plug"/>
    <property type="match status" value="1"/>
</dbReference>
<dbReference type="GO" id="GO:0030246">
    <property type="term" value="F:carbohydrate binding"/>
    <property type="evidence" value="ECO:0007669"/>
    <property type="project" value="InterPro"/>
</dbReference>
<dbReference type="Gene3D" id="2.60.40.1120">
    <property type="entry name" value="Carboxypeptidase-like, regulatory domain"/>
    <property type="match status" value="1"/>
</dbReference>
<evidence type="ECO:0000256" key="2">
    <source>
        <dbReference type="ARBA" id="ARBA00022448"/>
    </source>
</evidence>
<keyword evidence="10" id="KW-1185">Reference proteome</keyword>
<evidence type="ECO:0000259" key="7">
    <source>
        <dbReference type="Pfam" id="PF07715"/>
    </source>
</evidence>
<evidence type="ECO:0000313" key="10">
    <source>
        <dbReference type="Proteomes" id="UP000627292"/>
    </source>
</evidence>
<dbReference type="EMBL" id="BMIB01000004">
    <property type="protein sequence ID" value="GGH74404.1"/>
    <property type="molecule type" value="Genomic_DNA"/>
</dbReference>
<dbReference type="InterPro" id="IPR039426">
    <property type="entry name" value="TonB-dep_rcpt-like"/>
</dbReference>
<dbReference type="Gene3D" id="2.170.130.10">
    <property type="entry name" value="TonB-dependent receptor, plug domain"/>
    <property type="match status" value="1"/>
</dbReference>
<evidence type="ECO:0000256" key="5">
    <source>
        <dbReference type="ARBA" id="ARBA00023136"/>
    </source>
</evidence>
<dbReference type="Proteomes" id="UP000627292">
    <property type="component" value="Unassembled WGS sequence"/>
</dbReference>
<dbReference type="GO" id="GO:0044718">
    <property type="term" value="P:siderophore transmembrane transport"/>
    <property type="evidence" value="ECO:0007669"/>
    <property type="project" value="TreeGrafter"/>
</dbReference>
<proteinExistence type="predicted"/>
<dbReference type="InterPro" id="IPR013784">
    <property type="entry name" value="Carb-bd-like_fold"/>
</dbReference>
<keyword evidence="3" id="KW-1134">Transmembrane beta strand</keyword>
<evidence type="ECO:0000256" key="6">
    <source>
        <dbReference type="ARBA" id="ARBA00023237"/>
    </source>
</evidence>
<evidence type="ECO:0000256" key="4">
    <source>
        <dbReference type="ARBA" id="ARBA00022692"/>
    </source>
</evidence>
<dbReference type="GO" id="GO:0009279">
    <property type="term" value="C:cell outer membrane"/>
    <property type="evidence" value="ECO:0007669"/>
    <property type="project" value="UniProtKB-SubCell"/>
</dbReference>
<dbReference type="Gene3D" id="2.40.170.20">
    <property type="entry name" value="TonB-dependent receptor, beta-barrel domain"/>
    <property type="match status" value="1"/>
</dbReference>
<dbReference type="PANTHER" id="PTHR30069:SF46">
    <property type="entry name" value="OAR PROTEIN"/>
    <property type="match status" value="1"/>
</dbReference>
<accession>A0A917MXH4</accession>
<dbReference type="Pfam" id="PF13620">
    <property type="entry name" value="CarboxypepD_reg"/>
    <property type="match status" value="1"/>
</dbReference>
<keyword evidence="4" id="KW-0812">Transmembrane</keyword>
<dbReference type="Pfam" id="PF25183">
    <property type="entry name" value="OMP_b-brl_4"/>
    <property type="match status" value="2"/>
</dbReference>
<comment type="subcellular location">
    <subcellularLocation>
        <location evidence="1">Cell outer membrane</location>
        <topology evidence="1">Multi-pass membrane protein</topology>
    </subcellularLocation>
</comment>
<protein>
    <submittedName>
        <fullName evidence="9">Cell envelope biogenesis protein OmpA</fullName>
    </submittedName>
</protein>
<dbReference type="PANTHER" id="PTHR30069">
    <property type="entry name" value="TONB-DEPENDENT OUTER MEMBRANE RECEPTOR"/>
    <property type="match status" value="1"/>
</dbReference>
<dbReference type="SUPFAM" id="SSF56935">
    <property type="entry name" value="Porins"/>
    <property type="match status" value="1"/>
</dbReference>
<gene>
    <name evidence="9" type="ORF">GCM10011379_36940</name>
</gene>
<reference evidence="9" key="1">
    <citation type="journal article" date="2014" name="Int. J. Syst. Evol. Microbiol.">
        <title>Complete genome sequence of Corynebacterium casei LMG S-19264T (=DSM 44701T), isolated from a smear-ripened cheese.</title>
        <authorList>
            <consortium name="US DOE Joint Genome Institute (JGI-PGF)"/>
            <person name="Walter F."/>
            <person name="Albersmeier A."/>
            <person name="Kalinowski J."/>
            <person name="Ruckert C."/>
        </authorList>
    </citation>
    <scope>NUCLEOTIDE SEQUENCE</scope>
    <source>
        <strain evidence="9">CGMCC 1.15290</strain>
    </source>
</reference>
<comment type="caution">
    <text evidence="9">The sequence shown here is derived from an EMBL/GenBank/DDBJ whole genome shotgun (WGS) entry which is preliminary data.</text>
</comment>
<evidence type="ECO:0000256" key="1">
    <source>
        <dbReference type="ARBA" id="ARBA00004571"/>
    </source>
</evidence>
<dbReference type="AlphaFoldDB" id="A0A917MXH4"/>
<name>A0A917MXH4_9BACT</name>
<evidence type="ECO:0000313" key="9">
    <source>
        <dbReference type="EMBL" id="GGH74404.1"/>
    </source>
</evidence>
<sequence>MIMAQVTTSTLGGTVKAPTGAALDGAVIVAKHEPTGSVYQTISKGGGKYTIGDMTPGGPYTITVSFVNLETVTRKDVFLVLGEAPKIDIDMQDKSNELAGVVVTGRAVQGKNGVGTSLGKERLAVLPTVGRNITDYLRATPQVKYTSNEGAISIAGQNNRYNAFYIDGAINNDVFGLAASGTNGGQANIAPISLDAIDQIQVMISPYDASLGNFTGGGINVVTKSGTNTFGGSIYHVFRNQSLAGKTPTGNKSNAIKIPDFSNKTTGFTLGGPIIKNKLFYFISGEMQRDERPQPFDTSFYTGNTKGAALQALADTLLRRYNYNGGGFINNPEKVKANRITAKIDWNISNKNKLSLSYRYNDGERNNVSSSSSRTINFYNNGYKFPSTSHSASAELRTSLNHGASNRLLITYTNVKDNRDPLGNPFPRVTLTDGAGSIIFGTDNSSTVNLLTQKNYTLFDAYKFSTGKHSFSVGTDNEMSDVYNAFIQNTFGNYTYGSVNAFLTGANPTRYQVGYPLVDNKTDETTSAAAKFKTLRLALFFNDEFRPTDNLTLNFGVRADYFNFLTKPGTDDYTNNTAIPVFEQYYDLKGARSGLKPTVPVSVSPRFGFTYKIPAAGITLRGGTGMFTGRIPLVWPGGIYNNNGFYQAGLSVNNPSIAFRPNPYGQYRAADLGATLTKGNLNLISSKFRLPKVFRTSLAIDKQVGDGWTLSLEGSYTKNVNEVYYTNINLAPAIGTSKGPGSRNVYLADNAWLPVDGTTSPYGSAILLSNYDGAKKGSSYNVTFTVDKRFRNGWSFNANYNYGRATVIHEPTSSTNTSQWQFMETVNGRNSISSTSYSDFDMGHRFFAYGGKTFNYAGGRLATTVSLVYNGQSGNRFSYVYGGNAGMVRDAAPSSSVTSDLVYIPTQGEVASMTFLSNTVGTSPNTVTYTPDQQKQAFNKFIESNPYLKAHRGQFAERNGDRMPFQHVVDLRIAQDFNLVISGHKYKFQVIYDMNNFTNFLNRKWGRTYFLSNDQFRLLDFAGYVSNADLTPQYRFTPTIAQPQSEANVSTSTAPSFTARWMSQFTLRFIF</sequence>
<feature type="domain" description="TonB-dependent receptor plug" evidence="7">
    <location>
        <begin position="130"/>
        <end position="219"/>
    </location>
</feature>
<keyword evidence="2" id="KW-0813">Transport</keyword>
<dbReference type="InterPro" id="IPR036942">
    <property type="entry name" value="Beta-barrel_TonB_sf"/>
</dbReference>
<keyword evidence="5" id="KW-0472">Membrane</keyword>
<dbReference type="InterPro" id="IPR057601">
    <property type="entry name" value="Oar-like_b-barrel"/>
</dbReference>
<reference evidence="9" key="2">
    <citation type="submission" date="2020-09" db="EMBL/GenBank/DDBJ databases">
        <authorList>
            <person name="Sun Q."/>
            <person name="Zhou Y."/>
        </authorList>
    </citation>
    <scope>NUCLEOTIDE SEQUENCE</scope>
    <source>
        <strain evidence="9">CGMCC 1.15290</strain>
    </source>
</reference>